<evidence type="ECO:0000313" key="4">
    <source>
        <dbReference type="Proteomes" id="UP000191004"/>
    </source>
</evidence>
<keyword evidence="1" id="KW-0175">Coiled coil</keyword>
<name>A0A1T3CVB5_9HYPO</name>
<feature type="region of interest" description="Disordered" evidence="2">
    <location>
        <begin position="814"/>
        <end position="841"/>
    </location>
</feature>
<feature type="compositionally biased region" description="Polar residues" evidence="2">
    <location>
        <begin position="245"/>
        <end position="256"/>
    </location>
</feature>
<feature type="region of interest" description="Disordered" evidence="2">
    <location>
        <begin position="42"/>
        <end position="298"/>
    </location>
</feature>
<evidence type="ECO:0000256" key="1">
    <source>
        <dbReference type="SAM" id="Coils"/>
    </source>
</evidence>
<reference evidence="3 4" key="1">
    <citation type="submission" date="2016-04" db="EMBL/GenBank/DDBJ databases">
        <title>Multiple horizontal gene transfer events from other fungi enriched the ability of the initially mycotrophic fungus Trichoderma (Ascomycota) to feed on dead plant biomass.</title>
        <authorList>
            <person name="Atanasova L."/>
            <person name="Chenthamara K."/>
            <person name="Zhang J."/>
            <person name="Grujic M."/>
            <person name="Henrissat B."/>
            <person name="Kuo A."/>
            <person name="Aertz A."/>
            <person name="Salamov A."/>
            <person name="Lipzen A."/>
            <person name="Labutti K."/>
            <person name="Barry K."/>
            <person name="Miao Y."/>
            <person name="Rahimi M.J."/>
            <person name="Shen Q."/>
            <person name="Grigoriev I.V."/>
            <person name="Kubicek C.P."/>
            <person name="Druzhinina I.S."/>
        </authorList>
    </citation>
    <scope>NUCLEOTIDE SEQUENCE [LARGE SCALE GENOMIC DNA]</scope>
    <source>
        <strain evidence="3 4">NJAU 4742</strain>
    </source>
</reference>
<keyword evidence="4" id="KW-1185">Reference proteome</keyword>
<dbReference type="EMBL" id="LVVK01000006">
    <property type="protein sequence ID" value="OPB45027.1"/>
    <property type="molecule type" value="Genomic_DNA"/>
</dbReference>
<feature type="region of interest" description="Disordered" evidence="2">
    <location>
        <begin position="1"/>
        <end position="29"/>
    </location>
</feature>
<dbReference type="Proteomes" id="UP000191004">
    <property type="component" value="Unassembled WGS sequence"/>
</dbReference>
<comment type="caution">
    <text evidence="3">The sequence shown here is derived from an EMBL/GenBank/DDBJ whole genome shotgun (WGS) entry which is preliminary data.</text>
</comment>
<evidence type="ECO:0000313" key="3">
    <source>
        <dbReference type="EMBL" id="OPB45027.1"/>
    </source>
</evidence>
<sequence>MDAAVQGPASPGNPSLGHGDPISTGSMDGSADVSLVTFAAAASSHEDEDFKESDRWRLHSDTSTISSRVTTPDPVVSSPPLTPFASAGSRTPLPGRISNVFSPLPLLPPAFPPRRGTERGRGRGRGGARGASRLLPRSPNEAARSHQPNPAESSRYGPIRPPLPASSAGMAQPSSPFPLLVEQNRGDDSHRSRRLGVPPHPPPPPPPPPLNSPPLTSSSYFSNLPMMSRPDLSQTDHNYAPPPSSQASVSTQQLIQSAPGFSINNYGRPRPSRGKRNSGRSYRRRSNGPEDEALTFSLTRLEDDETWSSSSSSNEDPIAYRNARQFPPQLPAGPSYGPSAPRSRSSAANQITAWVSQYEKSRSPTRSRSRLGDISAVLQPTDTESHLDGSLHSNDSSHGEIEMLWQQLKEKRAKLSGTRAEMRSRRKALRQKRREKDAADNAFMSVVRPVLISRGELFQAPSSLFESRLEKMQQLRDDYQVLESSYETLEAMLDEEERDLSILETRFFSILAAGQTKEERQLDVSSDSGAANFNIDQVEIPYELRGISPFGPVEDPHPLYVDLTSTVGYLGNARDEYADLLSTKEQYEEEQLLKKTTNQKTPDELDVKEFFDEFPSEEERMVGVITNLESQVSRLRKICEDRGIMKKHMSVKMEYALDPQIKYEDLDLDDEQAILSSRKTLGHAEFNELLSQPDHVLADEPLTPLGALKAAIRLPNHHPEKGVKKRLASKEYAIDNLMRECDGGKKADYVNRWLLHQLRLSPLNAVLLRSTFQASRSLKIRDMWRWQCDVMHYWWRDNTMSLTDGFFKPITSDNSEYSTRQGSPQLSRAASDGGPRHVYQQHEPIDNSDAMTEYGESFQMSSLL</sequence>
<feature type="region of interest" description="Disordered" evidence="2">
    <location>
        <begin position="415"/>
        <end position="436"/>
    </location>
</feature>
<feature type="compositionally biased region" description="Low complexity" evidence="2">
    <location>
        <begin position="66"/>
        <end position="79"/>
    </location>
</feature>
<organism evidence="3 4">
    <name type="scientific">Trichoderma guizhouense</name>
    <dbReference type="NCBI Taxonomy" id="1491466"/>
    <lineage>
        <taxon>Eukaryota</taxon>
        <taxon>Fungi</taxon>
        <taxon>Dikarya</taxon>
        <taxon>Ascomycota</taxon>
        <taxon>Pezizomycotina</taxon>
        <taxon>Sordariomycetes</taxon>
        <taxon>Hypocreomycetidae</taxon>
        <taxon>Hypocreales</taxon>
        <taxon>Hypocreaceae</taxon>
        <taxon>Trichoderma</taxon>
    </lineage>
</organism>
<evidence type="ECO:0000256" key="2">
    <source>
        <dbReference type="SAM" id="MobiDB-lite"/>
    </source>
</evidence>
<dbReference type="OrthoDB" id="3553547at2759"/>
<dbReference type="AlphaFoldDB" id="A0A1T3CVB5"/>
<feature type="compositionally biased region" description="Low complexity" evidence="2">
    <location>
        <begin position="332"/>
        <end position="348"/>
    </location>
</feature>
<gene>
    <name evidence="3" type="ORF">A0O28_0091650</name>
</gene>
<feature type="compositionally biased region" description="Pro residues" evidence="2">
    <location>
        <begin position="198"/>
        <end position="212"/>
    </location>
</feature>
<protein>
    <submittedName>
        <fullName evidence="3">Uncharacterized protein</fullName>
    </submittedName>
</protein>
<proteinExistence type="predicted"/>
<feature type="region of interest" description="Disordered" evidence="2">
    <location>
        <begin position="325"/>
        <end position="348"/>
    </location>
</feature>
<accession>A0A1T3CVB5</accession>
<feature type="compositionally biased region" description="Basic residues" evidence="2">
    <location>
        <begin position="424"/>
        <end position="433"/>
    </location>
</feature>
<feature type="compositionally biased region" description="Basic residues" evidence="2">
    <location>
        <begin position="270"/>
        <end position="286"/>
    </location>
</feature>
<feature type="coiled-coil region" evidence="1">
    <location>
        <begin position="472"/>
        <end position="506"/>
    </location>
</feature>
<feature type="compositionally biased region" description="Polar residues" evidence="2">
    <location>
        <begin position="814"/>
        <end position="828"/>
    </location>
</feature>